<organism evidence="1 2">
    <name type="scientific">Roseburia lenta</name>
    <dbReference type="NCBI Taxonomy" id="2763061"/>
    <lineage>
        <taxon>Bacteria</taxon>
        <taxon>Bacillati</taxon>
        <taxon>Bacillota</taxon>
        <taxon>Clostridia</taxon>
        <taxon>Lachnospirales</taxon>
        <taxon>Lachnospiraceae</taxon>
        <taxon>Roseburia</taxon>
    </lineage>
</organism>
<gene>
    <name evidence="1" type="ORF">H8R94_11820</name>
</gene>
<dbReference type="RefSeq" id="WP_186854739.1">
    <property type="nucleotide sequence ID" value="NZ_JACOPG010000005.1"/>
</dbReference>
<reference evidence="1 2" key="1">
    <citation type="submission" date="2020-08" db="EMBL/GenBank/DDBJ databases">
        <title>Genome public.</title>
        <authorList>
            <person name="Liu C."/>
            <person name="Sun Q."/>
        </authorList>
    </citation>
    <scope>NUCLEOTIDE SEQUENCE [LARGE SCALE GENOMIC DNA]</scope>
    <source>
        <strain evidence="1 2">NSJ-9</strain>
    </source>
</reference>
<evidence type="ECO:0000313" key="2">
    <source>
        <dbReference type="Proteomes" id="UP000643810"/>
    </source>
</evidence>
<dbReference type="Proteomes" id="UP000643810">
    <property type="component" value="Unassembled WGS sequence"/>
</dbReference>
<comment type="caution">
    <text evidence="1">The sequence shown here is derived from an EMBL/GenBank/DDBJ whole genome shotgun (WGS) entry which is preliminary data.</text>
</comment>
<name>A0ABR7GIZ6_9FIRM</name>
<sequence>MNISGIRPAVGFYDYNSIKQVESVPVASQSIYIDGTTKVSGKVAEAGTQQDASARSRQTFGAYDYASQYEPKATYDLKGADSDIRSLDVAKAVSDMQKDELIHQYQYFVGQDLAVEASQTPSMRGAEDFSL</sequence>
<keyword evidence="2" id="KW-1185">Reference proteome</keyword>
<protein>
    <submittedName>
        <fullName evidence="1">Uncharacterized protein</fullName>
    </submittedName>
</protein>
<accession>A0ABR7GIZ6</accession>
<evidence type="ECO:0000313" key="1">
    <source>
        <dbReference type="EMBL" id="MBC5687277.1"/>
    </source>
</evidence>
<dbReference type="EMBL" id="JACOPG010000005">
    <property type="protein sequence ID" value="MBC5687277.1"/>
    <property type="molecule type" value="Genomic_DNA"/>
</dbReference>
<proteinExistence type="predicted"/>